<gene>
    <name evidence="1" type="ORF">MM415B04389_0005</name>
</gene>
<name>A0A6M3LF21_9ZZZZ</name>
<protein>
    <submittedName>
        <fullName evidence="1">Uncharacterized protein</fullName>
    </submittedName>
</protein>
<reference evidence="1" key="1">
    <citation type="submission" date="2020-03" db="EMBL/GenBank/DDBJ databases">
        <title>The deep terrestrial virosphere.</title>
        <authorList>
            <person name="Holmfeldt K."/>
            <person name="Nilsson E."/>
            <person name="Simone D."/>
            <person name="Lopez-Fernandez M."/>
            <person name="Wu X."/>
            <person name="de Brujin I."/>
            <person name="Lundin D."/>
            <person name="Andersson A."/>
            <person name="Bertilsson S."/>
            <person name="Dopson M."/>
        </authorList>
    </citation>
    <scope>NUCLEOTIDE SEQUENCE</scope>
    <source>
        <strain evidence="1">MM415B04389</strain>
    </source>
</reference>
<evidence type="ECO:0000313" key="1">
    <source>
        <dbReference type="EMBL" id="QJA93023.1"/>
    </source>
</evidence>
<sequence length="54" mass="6255">MRRLVKIIAACDLCPYHFVGGTAYWCTVQGLRDKLEITDYPIIPDWCPLEEVLE</sequence>
<dbReference type="AlphaFoldDB" id="A0A6M3LF21"/>
<organism evidence="1">
    <name type="scientific">viral metagenome</name>
    <dbReference type="NCBI Taxonomy" id="1070528"/>
    <lineage>
        <taxon>unclassified sequences</taxon>
        <taxon>metagenomes</taxon>
        <taxon>organismal metagenomes</taxon>
    </lineage>
</organism>
<accession>A0A6M3LF21</accession>
<proteinExistence type="predicted"/>
<dbReference type="EMBL" id="MT143116">
    <property type="protein sequence ID" value="QJA93023.1"/>
    <property type="molecule type" value="Genomic_DNA"/>
</dbReference>